<comment type="caution">
    <text evidence="2">The sequence shown here is derived from an EMBL/GenBank/DDBJ whole genome shotgun (WGS) entry which is preliminary data.</text>
</comment>
<dbReference type="AlphaFoldDB" id="A0ABD3N5X3"/>
<proteinExistence type="predicted"/>
<feature type="region of interest" description="Disordered" evidence="1">
    <location>
        <begin position="437"/>
        <end position="469"/>
    </location>
</feature>
<evidence type="ECO:0000256" key="1">
    <source>
        <dbReference type="SAM" id="MobiDB-lite"/>
    </source>
</evidence>
<name>A0ABD3N5X3_9STRA</name>
<reference evidence="2 3" key="1">
    <citation type="submission" date="2024-10" db="EMBL/GenBank/DDBJ databases">
        <title>Updated reference genomes for cyclostephanoid diatoms.</title>
        <authorList>
            <person name="Roberts W.R."/>
            <person name="Alverson A.J."/>
        </authorList>
    </citation>
    <scope>NUCLEOTIDE SEQUENCE [LARGE SCALE GENOMIC DNA]</scope>
    <source>
        <strain evidence="2 3">AJA276-08</strain>
    </source>
</reference>
<evidence type="ECO:0000313" key="3">
    <source>
        <dbReference type="Proteomes" id="UP001530315"/>
    </source>
</evidence>
<feature type="region of interest" description="Disordered" evidence="1">
    <location>
        <begin position="364"/>
        <end position="425"/>
    </location>
</feature>
<gene>
    <name evidence="2" type="ORF">ACHAW5_010031</name>
</gene>
<evidence type="ECO:0008006" key="4">
    <source>
        <dbReference type="Google" id="ProtNLM"/>
    </source>
</evidence>
<accession>A0ABD3N5X3</accession>
<feature type="compositionally biased region" description="Basic and acidic residues" evidence="1">
    <location>
        <begin position="366"/>
        <end position="376"/>
    </location>
</feature>
<organism evidence="2 3">
    <name type="scientific">Stephanodiscus triporus</name>
    <dbReference type="NCBI Taxonomy" id="2934178"/>
    <lineage>
        <taxon>Eukaryota</taxon>
        <taxon>Sar</taxon>
        <taxon>Stramenopiles</taxon>
        <taxon>Ochrophyta</taxon>
        <taxon>Bacillariophyta</taxon>
        <taxon>Coscinodiscophyceae</taxon>
        <taxon>Thalassiosirophycidae</taxon>
        <taxon>Stephanodiscales</taxon>
        <taxon>Stephanodiscaceae</taxon>
        <taxon>Stephanodiscus</taxon>
    </lineage>
</organism>
<evidence type="ECO:0000313" key="2">
    <source>
        <dbReference type="EMBL" id="KAL3769957.1"/>
    </source>
</evidence>
<dbReference type="Proteomes" id="UP001530315">
    <property type="component" value="Unassembled WGS sequence"/>
</dbReference>
<protein>
    <recommendedName>
        <fullName evidence="4">Condensin complex subunit 2</fullName>
    </recommendedName>
</protein>
<feature type="compositionally biased region" description="Acidic residues" evidence="1">
    <location>
        <begin position="459"/>
        <end position="469"/>
    </location>
</feature>
<dbReference type="EMBL" id="JALLAZ020001642">
    <property type="protein sequence ID" value="KAL3769957.1"/>
    <property type="molecule type" value="Genomic_DNA"/>
</dbReference>
<keyword evidence="3" id="KW-1185">Reference proteome</keyword>
<sequence>MANASKIKPAKVRFAAADDNEEAELSRDEGGSLIPQLHCAALAAREANDDPPDDFDSFVADVSTTKMVPLGRHDSLHRTCGVATAGEICNLGLLGHIANDDGDPVDNLLYDDIDEAINLTNIAGNVSEVVDAVDGIEDMIRHAAAAKALRGDDTEAATADTDEILGNANAVHAKLNPFNMKHMERRESNPGANEVITPHDILKDIEAAAEMRESFTSFSSEEKYPEKVKFDSNRLLSTELFESSSNDGQEARNITQLEPEEEEYDILDAINEVARGTGSTNIDTTLPGFKSISRLNVVPPSILRTTTRCTTSSPVGNVDDYLTMKSADLKPDSPSYAYGSTNNTGGCGSNILQQTREILPSRLVCRKQDPPVDGERPSLSSSSKKKKKWNLFSSGNPDTAAIVSDDEEHNRTDDEDEDDMAIRRPWKEKLDDDRYANYNQRSSSRSISPWCSDGSNYDPDSDWDVDDNEVESISYNEDIFEAKSRTRNKDKDASPLRIW</sequence>